<gene>
    <name evidence="3" type="ORF">PSYICH_LOCUS4244</name>
</gene>
<evidence type="ECO:0000256" key="1">
    <source>
        <dbReference type="SAM" id="MobiDB-lite"/>
    </source>
</evidence>
<proteinExistence type="predicted"/>
<evidence type="ECO:0000313" key="4">
    <source>
        <dbReference type="Proteomes" id="UP001153636"/>
    </source>
</evidence>
<accession>A0A9P0CKZ9</accession>
<dbReference type="PANTHER" id="PTHR46536">
    <property type="entry name" value="ARL14 EFFECTOR PROTEIN"/>
    <property type="match status" value="1"/>
</dbReference>
<dbReference type="AlphaFoldDB" id="A0A9P0CKZ9"/>
<reference evidence="3" key="1">
    <citation type="submission" date="2022-01" db="EMBL/GenBank/DDBJ databases">
        <authorList>
            <person name="King R."/>
        </authorList>
    </citation>
    <scope>NUCLEOTIDE SEQUENCE</scope>
</reference>
<dbReference type="EMBL" id="OV651826">
    <property type="protein sequence ID" value="CAH1103471.1"/>
    <property type="molecule type" value="Genomic_DNA"/>
</dbReference>
<feature type="domain" description="ARF7 effector protein C-terminal" evidence="2">
    <location>
        <begin position="51"/>
        <end position="150"/>
    </location>
</feature>
<name>A0A9P0CKZ9_9CUCU</name>
<keyword evidence="4" id="KW-1185">Reference proteome</keyword>
<sequence length="164" mass="18859">MSKFNGELSSSDSSDDEDEYNPSDSREHRTARKSVSQPSQTYITRRQAARNANKLLKETSDLFMANFNPETSTREKRKLSRKIHPPSNIRRPTGAIYDENGIHISTGVDLCDCLNEECVGCFFECPKCASQKCGMDCRVHRKYMVEQIEYHGYDHIIKNPLIKY</sequence>
<feature type="compositionally biased region" description="Basic residues" evidence="1">
    <location>
        <begin position="75"/>
        <end position="84"/>
    </location>
</feature>
<evidence type="ECO:0000259" key="2">
    <source>
        <dbReference type="Pfam" id="PF14949"/>
    </source>
</evidence>
<feature type="region of interest" description="Disordered" evidence="1">
    <location>
        <begin position="1"/>
        <end position="44"/>
    </location>
</feature>
<protein>
    <recommendedName>
        <fullName evidence="2">ARF7 effector protein C-terminal domain-containing protein</fullName>
    </recommendedName>
</protein>
<dbReference type="Pfam" id="PF14949">
    <property type="entry name" value="ARF7EP_C"/>
    <property type="match status" value="1"/>
</dbReference>
<dbReference type="InterPro" id="IPR029264">
    <property type="entry name" value="ARF7EP_C"/>
</dbReference>
<dbReference type="Proteomes" id="UP001153636">
    <property type="component" value="Chromosome 14"/>
</dbReference>
<organism evidence="3 4">
    <name type="scientific">Psylliodes chrysocephalus</name>
    <dbReference type="NCBI Taxonomy" id="3402493"/>
    <lineage>
        <taxon>Eukaryota</taxon>
        <taxon>Metazoa</taxon>
        <taxon>Ecdysozoa</taxon>
        <taxon>Arthropoda</taxon>
        <taxon>Hexapoda</taxon>
        <taxon>Insecta</taxon>
        <taxon>Pterygota</taxon>
        <taxon>Neoptera</taxon>
        <taxon>Endopterygota</taxon>
        <taxon>Coleoptera</taxon>
        <taxon>Polyphaga</taxon>
        <taxon>Cucujiformia</taxon>
        <taxon>Chrysomeloidea</taxon>
        <taxon>Chrysomelidae</taxon>
        <taxon>Galerucinae</taxon>
        <taxon>Alticini</taxon>
        <taxon>Psylliodes</taxon>
    </lineage>
</organism>
<evidence type="ECO:0000313" key="3">
    <source>
        <dbReference type="EMBL" id="CAH1103471.1"/>
    </source>
</evidence>
<feature type="compositionally biased region" description="Polar residues" evidence="1">
    <location>
        <begin position="33"/>
        <end position="44"/>
    </location>
</feature>
<feature type="region of interest" description="Disordered" evidence="1">
    <location>
        <begin position="66"/>
        <end position="92"/>
    </location>
</feature>
<dbReference type="OrthoDB" id="5984406at2759"/>
<dbReference type="PANTHER" id="PTHR46536:SF3">
    <property type="entry name" value="ARF7 EFFECTOR PROTEIN C-TERMINAL DOMAIN-CONTAINING PROTEIN"/>
    <property type="match status" value="1"/>
</dbReference>